<dbReference type="SMART" id="SM00387">
    <property type="entry name" value="HATPase_c"/>
    <property type="match status" value="1"/>
</dbReference>
<protein>
    <recommendedName>
        <fullName evidence="2">histidine kinase</fullName>
        <ecNumber evidence="2">2.7.13.3</ecNumber>
    </recommendedName>
</protein>
<dbReference type="SUPFAM" id="SSF55874">
    <property type="entry name" value="ATPase domain of HSP90 chaperone/DNA topoisomerase II/histidine kinase"/>
    <property type="match status" value="1"/>
</dbReference>
<feature type="domain" description="PAS" evidence="10">
    <location>
        <begin position="489"/>
        <end position="559"/>
    </location>
</feature>
<feature type="compositionally biased region" description="Low complexity" evidence="8">
    <location>
        <begin position="1"/>
        <end position="11"/>
    </location>
</feature>
<dbReference type="Pfam" id="PF02518">
    <property type="entry name" value="HATPase_c"/>
    <property type="match status" value="1"/>
</dbReference>
<evidence type="ECO:0000256" key="2">
    <source>
        <dbReference type="ARBA" id="ARBA00012438"/>
    </source>
</evidence>
<evidence type="ECO:0000256" key="5">
    <source>
        <dbReference type="ARBA" id="ARBA00022777"/>
    </source>
</evidence>
<dbReference type="InterPro" id="IPR005467">
    <property type="entry name" value="His_kinase_dom"/>
</dbReference>
<dbReference type="SUPFAM" id="SSF47384">
    <property type="entry name" value="Homodimeric domain of signal transducing histidine kinase"/>
    <property type="match status" value="1"/>
</dbReference>
<dbReference type="SUPFAM" id="SSF55785">
    <property type="entry name" value="PYP-like sensor domain (PAS domain)"/>
    <property type="match status" value="3"/>
</dbReference>
<dbReference type="Pfam" id="PF14417">
    <property type="entry name" value="MEDS"/>
    <property type="match status" value="1"/>
</dbReference>
<comment type="catalytic activity">
    <reaction evidence="1">
        <text>ATP + protein L-histidine = ADP + protein N-phospho-L-histidine.</text>
        <dbReference type="EC" id="2.7.13.3"/>
    </reaction>
</comment>
<dbReference type="PANTHER" id="PTHR43304:SF1">
    <property type="entry name" value="PAC DOMAIN-CONTAINING PROTEIN"/>
    <property type="match status" value="1"/>
</dbReference>
<feature type="domain" description="PAS" evidence="10">
    <location>
        <begin position="364"/>
        <end position="435"/>
    </location>
</feature>
<keyword evidence="4" id="KW-0808">Transferase</keyword>
<dbReference type="AlphaFoldDB" id="A0A455SDT1"/>
<dbReference type="PROSITE" id="PS50109">
    <property type="entry name" value="HIS_KIN"/>
    <property type="match status" value="1"/>
</dbReference>
<dbReference type="CDD" id="cd00082">
    <property type="entry name" value="HisKA"/>
    <property type="match status" value="1"/>
</dbReference>
<dbReference type="InterPro" id="IPR003594">
    <property type="entry name" value="HATPase_dom"/>
</dbReference>
<dbReference type="InterPro" id="IPR036097">
    <property type="entry name" value="HisK_dim/P_sf"/>
</dbReference>
<evidence type="ECO:0000256" key="1">
    <source>
        <dbReference type="ARBA" id="ARBA00000085"/>
    </source>
</evidence>
<dbReference type="FunFam" id="3.30.565.10:FF:000006">
    <property type="entry name" value="Sensor histidine kinase WalK"/>
    <property type="match status" value="1"/>
</dbReference>
<feature type="domain" description="Histidine kinase" evidence="9">
    <location>
        <begin position="618"/>
        <end position="834"/>
    </location>
</feature>
<dbReference type="InterPro" id="IPR000700">
    <property type="entry name" value="PAS-assoc_C"/>
</dbReference>
<dbReference type="PROSITE" id="PS50112">
    <property type="entry name" value="PAS"/>
    <property type="match status" value="3"/>
</dbReference>
<keyword evidence="3" id="KW-0597">Phosphoprotein</keyword>
<gene>
    <name evidence="12" type="ORF">KTC_02120</name>
</gene>
<proteinExistence type="predicted"/>
<name>A0A455SDT1_9CHLR</name>
<sequence>MTTTSSNSSSSQKARKLKKHPSQTYIEESQNIILLLNRQGHITYASPALTQLMGYVPEELLGRALDSLAPRDESRILRIILKEVQPSPGRTLKAEVVLRCKDNTTRRFEGSLTNLLEVPGIEALLYTLSPVREGRLAPSTGWHNMGATDHFVQFYEHDDFLLHSLSGYVAAGLAANEGCIVIASAEHLRKLNELLQTQGWDIDAASKEGTYVTAEATEALSWFVKGEKLDEKRFSRIFGGLIEKTAINRPHVRVYGEMVALLWAEGKQTTAIQLEDCWNNLQHSICPFSLFCAYPIRSFQGDMHSPSFETICHQHSQVIPEESYTSLQSPDERLRAITHLQQQALSLWGEIAERKQAEEKLRISEVRYRRLFEASKDGILILHPHSGSITDANPAIAQLLGRSQEELIGQDIRQVLLSRESTKAETFLEELQQKRFLHYDSLFLPHPDGTPQYLECVCNLYKVDEHELIQCNIRDITERKQAEKALRKAEARLRFLAESMPQKVFIARPDGSIDYVNPQWYDFTGLPAEELLGWSWLQCLHPDDKEATLQSWLHALKSGEPLEIEHRFRRANGVYCWHISRAIPIRDDTGQITTWIGSTTDIDEQKQLEERKNAFISMASHELKTPVTSLKGFTQILQRRLGKNADSQTLMFLNRMDSQLKKLTALITDLLDISKIEIGKLSFHKEPLDLDTLVQETVQNVQEISSTHHIQLQGSTNARIYGDRDRLEQVLINLLTNAMKYSPHADTVIIRLDRQDNKARIAVQDFGIGIAPEHHHNIFDRFYRVIDSEEQTYPGLGIGLYITRTIIERHEGQLWLESQKDKGSTFYVTLPLYD</sequence>
<dbReference type="PRINTS" id="PR00344">
    <property type="entry name" value="BCTRLSENSOR"/>
</dbReference>
<dbReference type="InterPro" id="IPR004358">
    <property type="entry name" value="Sig_transdc_His_kin-like_C"/>
</dbReference>
<dbReference type="PROSITE" id="PS50113">
    <property type="entry name" value="PAC"/>
    <property type="match status" value="1"/>
</dbReference>
<evidence type="ECO:0000259" key="11">
    <source>
        <dbReference type="PROSITE" id="PS50113"/>
    </source>
</evidence>
<dbReference type="FunFam" id="1.10.287.130:FF:000001">
    <property type="entry name" value="Two-component sensor histidine kinase"/>
    <property type="match status" value="1"/>
</dbReference>
<dbReference type="Pfam" id="PF13426">
    <property type="entry name" value="PAS_9"/>
    <property type="match status" value="2"/>
</dbReference>
<dbReference type="InterPro" id="IPR036890">
    <property type="entry name" value="HATPase_C_sf"/>
</dbReference>
<keyword evidence="6" id="KW-0902">Two-component regulatory system</keyword>
<dbReference type="Gene3D" id="3.30.565.10">
    <property type="entry name" value="Histidine kinase-like ATPase, C-terminal domain"/>
    <property type="match status" value="1"/>
</dbReference>
<keyword evidence="5" id="KW-0418">Kinase</keyword>
<dbReference type="Pfam" id="PF00512">
    <property type="entry name" value="HisKA"/>
    <property type="match status" value="1"/>
</dbReference>
<dbReference type="EMBL" id="AP019376">
    <property type="protein sequence ID" value="BBH85461.1"/>
    <property type="molecule type" value="Genomic_DNA"/>
</dbReference>
<feature type="domain" description="PAS" evidence="10">
    <location>
        <begin position="26"/>
        <end position="87"/>
    </location>
</feature>
<dbReference type="InterPro" id="IPR035965">
    <property type="entry name" value="PAS-like_dom_sf"/>
</dbReference>
<dbReference type="PANTHER" id="PTHR43304">
    <property type="entry name" value="PHYTOCHROME-LIKE PROTEIN CPH1"/>
    <property type="match status" value="1"/>
</dbReference>
<feature type="region of interest" description="Disordered" evidence="8">
    <location>
        <begin position="1"/>
        <end position="23"/>
    </location>
</feature>
<dbReference type="NCBIfam" id="TIGR00229">
    <property type="entry name" value="sensory_box"/>
    <property type="match status" value="3"/>
</dbReference>
<evidence type="ECO:0000259" key="10">
    <source>
        <dbReference type="PROSITE" id="PS50112"/>
    </source>
</evidence>
<dbReference type="SMART" id="SM00388">
    <property type="entry name" value="HisKA"/>
    <property type="match status" value="1"/>
</dbReference>
<dbReference type="InterPro" id="IPR052162">
    <property type="entry name" value="Sensor_kinase/Photoreceptor"/>
</dbReference>
<keyword evidence="7" id="KW-0472">Membrane</keyword>
<dbReference type="InterPro" id="IPR013655">
    <property type="entry name" value="PAS_fold_3"/>
</dbReference>
<dbReference type="Gene3D" id="1.10.287.130">
    <property type="match status" value="1"/>
</dbReference>
<dbReference type="Gene3D" id="3.30.450.20">
    <property type="entry name" value="PAS domain"/>
    <property type="match status" value="3"/>
</dbReference>
<dbReference type="InterPro" id="IPR001610">
    <property type="entry name" value="PAC"/>
</dbReference>
<accession>A0A455SDT1</accession>
<feature type="domain" description="PAC" evidence="11">
    <location>
        <begin position="562"/>
        <end position="614"/>
    </location>
</feature>
<evidence type="ECO:0000256" key="3">
    <source>
        <dbReference type="ARBA" id="ARBA00022553"/>
    </source>
</evidence>
<dbReference type="FunFam" id="3.30.450.20:FF:000099">
    <property type="entry name" value="Sensory box sensor histidine kinase"/>
    <property type="match status" value="1"/>
</dbReference>
<evidence type="ECO:0000256" key="6">
    <source>
        <dbReference type="ARBA" id="ARBA00023012"/>
    </source>
</evidence>
<evidence type="ECO:0000256" key="4">
    <source>
        <dbReference type="ARBA" id="ARBA00022679"/>
    </source>
</evidence>
<reference evidence="12" key="1">
    <citation type="submission" date="2018-12" db="EMBL/GenBank/DDBJ databases">
        <title>Novel natural products biosynthetic potential of the class Ktedonobacteria.</title>
        <authorList>
            <person name="Zheng Y."/>
            <person name="Saitou A."/>
            <person name="Wang C.M."/>
            <person name="Toyoda A."/>
            <person name="Minakuchi Y."/>
            <person name="Sekiguchi Y."/>
            <person name="Ueda K."/>
            <person name="Takano H."/>
            <person name="Sakai Y."/>
            <person name="Yokota A."/>
            <person name="Yabe S."/>
        </authorList>
    </citation>
    <scope>NUCLEOTIDE SEQUENCE</scope>
    <source>
        <strain evidence="12">COM3</strain>
    </source>
</reference>
<dbReference type="CDD" id="cd00075">
    <property type="entry name" value="HATPase"/>
    <property type="match status" value="1"/>
</dbReference>
<dbReference type="InterPro" id="IPR000014">
    <property type="entry name" value="PAS"/>
</dbReference>
<dbReference type="SMART" id="SM00091">
    <property type="entry name" value="PAS"/>
    <property type="match status" value="3"/>
</dbReference>
<dbReference type="EC" id="2.7.13.3" evidence="2"/>
<dbReference type="InterPro" id="IPR025847">
    <property type="entry name" value="MEDS_domain"/>
</dbReference>
<evidence type="ECO:0000256" key="8">
    <source>
        <dbReference type="SAM" id="MobiDB-lite"/>
    </source>
</evidence>
<dbReference type="CDD" id="cd00130">
    <property type="entry name" value="PAS"/>
    <property type="match status" value="3"/>
</dbReference>
<evidence type="ECO:0000313" key="12">
    <source>
        <dbReference type="EMBL" id="BBH85461.1"/>
    </source>
</evidence>
<evidence type="ECO:0000259" key="9">
    <source>
        <dbReference type="PROSITE" id="PS50109"/>
    </source>
</evidence>
<dbReference type="GO" id="GO:0000155">
    <property type="term" value="F:phosphorelay sensor kinase activity"/>
    <property type="evidence" value="ECO:0007669"/>
    <property type="project" value="InterPro"/>
</dbReference>
<evidence type="ECO:0000256" key="7">
    <source>
        <dbReference type="ARBA" id="ARBA00023136"/>
    </source>
</evidence>
<dbReference type="SMART" id="SM00086">
    <property type="entry name" value="PAC"/>
    <property type="match status" value="2"/>
</dbReference>
<dbReference type="InterPro" id="IPR003661">
    <property type="entry name" value="HisK_dim/P_dom"/>
</dbReference>
<organism evidence="12">
    <name type="scientific">Thermosporothrix sp. COM3</name>
    <dbReference type="NCBI Taxonomy" id="2490863"/>
    <lineage>
        <taxon>Bacteria</taxon>
        <taxon>Bacillati</taxon>
        <taxon>Chloroflexota</taxon>
        <taxon>Ktedonobacteria</taxon>
        <taxon>Ktedonobacterales</taxon>
        <taxon>Thermosporotrichaceae</taxon>
        <taxon>Thermosporothrix</taxon>
    </lineage>
</organism>
<dbReference type="Pfam" id="PF08447">
    <property type="entry name" value="PAS_3"/>
    <property type="match status" value="1"/>
</dbReference>